<dbReference type="InterPro" id="IPR042163">
    <property type="entry name" value="PHF12"/>
</dbReference>
<dbReference type="STRING" id="3469.A0A4Y7JEP5"/>
<dbReference type="SMART" id="SM00249">
    <property type="entry name" value="PHD"/>
    <property type="match status" value="2"/>
</dbReference>
<evidence type="ECO:0000259" key="8">
    <source>
        <dbReference type="PROSITE" id="PS50016"/>
    </source>
</evidence>
<dbReference type="CDD" id="cd20405">
    <property type="entry name" value="Tudor_Agenet_AtDUF_rpt1_3"/>
    <property type="match status" value="1"/>
</dbReference>
<keyword evidence="10" id="KW-1185">Reference proteome</keyword>
<dbReference type="InterPro" id="IPR032308">
    <property type="entry name" value="TDBD"/>
</dbReference>
<feature type="compositionally biased region" description="Polar residues" evidence="7">
    <location>
        <begin position="1245"/>
        <end position="1255"/>
    </location>
</feature>
<gene>
    <name evidence="9" type="ORF">C5167_006919</name>
</gene>
<dbReference type="EMBL" id="CM010718">
    <property type="protein sequence ID" value="RZC59614.1"/>
    <property type="molecule type" value="Genomic_DNA"/>
</dbReference>
<feature type="region of interest" description="Disordered" evidence="7">
    <location>
        <begin position="1244"/>
        <end position="1268"/>
    </location>
</feature>
<feature type="compositionally biased region" description="Polar residues" evidence="7">
    <location>
        <begin position="1176"/>
        <end position="1189"/>
    </location>
</feature>
<feature type="domain" description="PHD-type" evidence="8">
    <location>
        <begin position="760"/>
        <end position="805"/>
    </location>
</feature>
<reference evidence="9 10" key="1">
    <citation type="journal article" date="2018" name="Science">
        <title>The opium poppy genome and morphinan production.</title>
        <authorList>
            <person name="Guo L."/>
            <person name="Winzer T."/>
            <person name="Yang X."/>
            <person name="Li Y."/>
            <person name="Ning Z."/>
            <person name="He Z."/>
            <person name="Teodor R."/>
            <person name="Lu Y."/>
            <person name="Bowser T.A."/>
            <person name="Graham I.A."/>
            <person name="Ye K."/>
        </authorList>
    </citation>
    <scope>NUCLEOTIDE SEQUENCE [LARGE SCALE GENOMIC DNA]</scope>
    <source>
        <strain evidence="10">cv. HN1</strain>
        <tissue evidence="9">Leaves</tissue>
    </source>
</reference>
<dbReference type="SUPFAM" id="SSF55729">
    <property type="entry name" value="Acyl-CoA N-acyltransferases (Nat)"/>
    <property type="match status" value="1"/>
</dbReference>
<dbReference type="CDD" id="cd15532">
    <property type="entry name" value="PHD2_CHD_II"/>
    <property type="match status" value="1"/>
</dbReference>
<dbReference type="Pfam" id="PF03108">
    <property type="entry name" value="DBD_Tnp_Mut"/>
    <property type="match status" value="1"/>
</dbReference>
<evidence type="ECO:0000256" key="7">
    <source>
        <dbReference type="SAM" id="MobiDB-lite"/>
    </source>
</evidence>
<dbReference type="PROSITE" id="PS50016">
    <property type="entry name" value="ZF_PHD_2"/>
    <property type="match status" value="1"/>
</dbReference>
<dbReference type="Pfam" id="PF22970">
    <property type="entry name" value="DUF7028"/>
    <property type="match status" value="1"/>
</dbReference>
<dbReference type="CDD" id="cd15489">
    <property type="entry name" value="PHD_SF"/>
    <property type="match status" value="1"/>
</dbReference>
<organism evidence="9 10">
    <name type="scientific">Papaver somniferum</name>
    <name type="common">Opium poppy</name>
    <dbReference type="NCBI Taxonomy" id="3469"/>
    <lineage>
        <taxon>Eukaryota</taxon>
        <taxon>Viridiplantae</taxon>
        <taxon>Streptophyta</taxon>
        <taxon>Embryophyta</taxon>
        <taxon>Tracheophyta</taxon>
        <taxon>Spermatophyta</taxon>
        <taxon>Magnoliopsida</taxon>
        <taxon>Ranunculales</taxon>
        <taxon>Papaveraceae</taxon>
        <taxon>Papaveroideae</taxon>
        <taxon>Papaver</taxon>
    </lineage>
</organism>
<dbReference type="PANTHER" id="PTHR46309:SF12">
    <property type="entry name" value="GB|AAC80581.1"/>
    <property type="match status" value="1"/>
</dbReference>
<dbReference type="Proteomes" id="UP000316621">
    <property type="component" value="Chromosome 4"/>
</dbReference>
<dbReference type="GO" id="GO:0008270">
    <property type="term" value="F:zinc ion binding"/>
    <property type="evidence" value="ECO:0007669"/>
    <property type="project" value="UniProtKB-KW"/>
</dbReference>
<dbReference type="InterPro" id="IPR008395">
    <property type="entry name" value="Agenet-like_dom"/>
</dbReference>
<dbReference type="Gene3D" id="3.30.40.10">
    <property type="entry name" value="Zinc/RING finger domain, C3HC4 (zinc finger)"/>
    <property type="match status" value="2"/>
</dbReference>
<keyword evidence="3 6" id="KW-0863">Zinc-finger</keyword>
<dbReference type="PANTHER" id="PTHR46309">
    <property type="entry name" value="PHD FINGER PROTEIN 12"/>
    <property type="match status" value="1"/>
</dbReference>
<evidence type="ECO:0000313" key="10">
    <source>
        <dbReference type="Proteomes" id="UP000316621"/>
    </source>
</evidence>
<evidence type="ECO:0000256" key="2">
    <source>
        <dbReference type="ARBA" id="ARBA00022723"/>
    </source>
</evidence>
<dbReference type="InterPro" id="IPR059153">
    <property type="entry name" value="NSD_PHD-1st"/>
</dbReference>
<feature type="region of interest" description="Disordered" evidence="7">
    <location>
        <begin position="418"/>
        <end position="438"/>
    </location>
</feature>
<dbReference type="SUPFAM" id="SSF57903">
    <property type="entry name" value="FYVE/PHD zinc finger"/>
    <property type="match status" value="2"/>
</dbReference>
<dbReference type="GO" id="GO:0003714">
    <property type="term" value="F:transcription corepressor activity"/>
    <property type="evidence" value="ECO:0007669"/>
    <property type="project" value="InterPro"/>
</dbReference>
<accession>A0A4Y7JEP5</accession>
<comment type="subcellular location">
    <subcellularLocation>
        <location evidence="1">Nucleus</location>
    </subcellularLocation>
</comment>
<dbReference type="Pfam" id="PF23209">
    <property type="entry name" value="IDM1_C"/>
    <property type="match status" value="1"/>
</dbReference>
<dbReference type="InterPro" id="IPR056511">
    <property type="entry name" value="IDM1_C"/>
</dbReference>
<keyword evidence="5" id="KW-0539">Nucleus</keyword>
<dbReference type="CDD" id="cd04301">
    <property type="entry name" value="NAT_SF"/>
    <property type="match status" value="1"/>
</dbReference>
<evidence type="ECO:0000256" key="3">
    <source>
        <dbReference type="ARBA" id="ARBA00022771"/>
    </source>
</evidence>
<dbReference type="InterPro" id="IPR016181">
    <property type="entry name" value="Acyl_CoA_acyltransferase"/>
</dbReference>
<keyword evidence="4" id="KW-0862">Zinc</keyword>
<evidence type="ECO:0000256" key="1">
    <source>
        <dbReference type="ARBA" id="ARBA00004123"/>
    </source>
</evidence>
<proteinExistence type="predicted"/>
<dbReference type="GO" id="GO:0005634">
    <property type="term" value="C:nucleus"/>
    <property type="evidence" value="ECO:0007669"/>
    <property type="project" value="UniProtKB-SubCell"/>
</dbReference>
<feature type="region of interest" description="Disordered" evidence="7">
    <location>
        <begin position="1167"/>
        <end position="1189"/>
    </location>
</feature>
<evidence type="ECO:0000256" key="4">
    <source>
        <dbReference type="ARBA" id="ARBA00022833"/>
    </source>
</evidence>
<dbReference type="Pfam" id="PF16135">
    <property type="entry name" value="TDBD"/>
    <property type="match status" value="1"/>
</dbReference>
<sequence length="1778" mass="201616">MAATTKKKRKREQIKNEDVPYRSNKKLIAGSRVEVRSVEEGFAGSWHCGTVVACWHLCRVVEYDHYLDDKGLENLKETVQVSPLLEGILLRRSLNYRGIIRPIPPCKIKASRLNYGLCVDAFMEDAWWEGVIFDDKHMLLDRLVFFPDFGGQQMMKSDELRLTQDWDEVEECWTVRGNWKFLELIEEFPTIVHSAKQIWYCLSQKEEFVNSIKEWTCNDKSMWVDLVVETVSQYLDISAEIVYRLISEKVGNYSVNDEPKKPMRSRKRNPIMSKFLKSSEEEGVSKDDREEGTQFALPSIFVQNLSEEDEDGPISYKRNKVKSSDSIRILSSDLVDESITNRWSSCDDEMNVDDAQKARGIAVDSDEVVVRTRYTVYGEDNVRGVGTAPEDTLYGSLSDGDGDDDLIYKEPSSKARGMGLRKKRIQAPTGSDSKGPRWLPLGPDLLPGAKCFPEALMKYLKARGGSNNESGDLRLKCRMHLSYLGWRIEYRKTGEKGVIFCYTPPKGGEPLFSFRRACQEAMSAGLRRQVPSTSICIKGEDCPPPPPYLEPESLYTAPKDGTPLYSIHRKCEKAMSSCLRQQVPLSRIHGKDQDSVSPPLCLEHELLYSNTPETRGTPIIRDKLNVQPNSELKTLVPRSSKKARHVVVSSSAHHSPRTILSWLIENNVVLPRAKVRYLSAKDDSIIGQGKINQNEIKCNCCQEIFSLYKFGLHVGSCYFPPSAKIYLQDGRSLLDCQKQLQEKSPMIYAQKRDLVYKMNDYICTVCHHGGPLLLCDQCPASFHLNCLGLEDFPDGKWFCPSCGCGICGRQSELDSDSGGHPAEKKILRCDQCNHEYHEECIRKRRSSMLDHNNSNSKWFCSIRCEKTFTSLHKILRKSIPIGKEDLSWTILKHKNDARHPFVPSDIETVTECQSKLHVALCVMHECFESIKEPYMNRDLIEDVLFSKPSDLNRFDFQGFYTVLLEREDEVISVAAVRIHDEKVAEIPLVCTRAQYRKQGMCRILINVLEEDTRMCQKVLCSLSAAKPINEVSREALRGSNANVQQLVGRSTFVDSPAAKEFAQPPPQCVKPITEELRGNRPKLILRFKQEKKNVDVNSDTITPAVIQAERAEWRHVPEQQPEVAVENVSNLVVTARTLDVTTTLQDGKPQDWQVGEPCISKKWLLDDKPRDYQRPQEGTLQVDSEQNMQNREKGYVEDSAVAVYNENQHEKKGLSVKTSEQKNQKRIEASSSALVIEPLRASNADVGTSASSADTPASEESEKKSTTYGSSPLFLKCVWRKVHLLLLWILLLQNNYKNQQPPICCPDDIEEGNFGDTPMSCFRKRRLDSPCEPSMKDDTLLFWILIPPAEKSASGLSESYPRDRYNERQPTRMTSDSASYLTASVQVTALDETSDSTSYSTSVVMAVVSCAAVSCIAVVRYFSDFITLRVNTDIKLDEFKEQVCKEWKQFTPVGITFFFRESGKDFPLDCDFSLQALISITNSKQKTSVDIFLQNVPRVASSSSSRADSSISNGSSSTSSFTNNLTVAMYLEDKSKPAKPLLSDGWPKVLGDIGHVFVEGVKQVRVAFTKYRLRTGFQMIVTHNERSRFTAKCADEKCGWKFHAASIDERNEIVRSYNPEHICGAGGRNLNQTYSTSFSSSLIEEEVRKNPHKKPKQIAADFQTNYGINMEYYQAYNAREKVYDTIYGDDVKSYSHLVWYIDAIRETNPGSVIKFERENKQFQRIFIAFAACIKGYRFCRPMVYLDTTFLTGTFKGCLMAATGINGGKGMFFLCVFFL</sequence>
<protein>
    <recommendedName>
        <fullName evidence="8">PHD-type domain-containing protein</fullName>
    </recommendedName>
</protein>
<name>A0A4Y7JEP5_PAPSO</name>
<dbReference type="InterPro" id="IPR001965">
    <property type="entry name" value="Znf_PHD"/>
</dbReference>
<dbReference type="InterPro" id="IPR004332">
    <property type="entry name" value="Transposase_MuDR"/>
</dbReference>
<evidence type="ECO:0000313" key="9">
    <source>
        <dbReference type="EMBL" id="RZC59614.1"/>
    </source>
</evidence>
<dbReference type="Pfam" id="PF05641">
    <property type="entry name" value="Agenet"/>
    <property type="match status" value="1"/>
</dbReference>
<keyword evidence="2" id="KW-0479">Metal-binding</keyword>
<evidence type="ECO:0000256" key="5">
    <source>
        <dbReference type="ARBA" id="ARBA00023242"/>
    </source>
</evidence>
<dbReference type="InterPro" id="IPR019787">
    <property type="entry name" value="Znf_PHD-finger"/>
</dbReference>
<dbReference type="Gramene" id="RZC59614">
    <property type="protein sequence ID" value="RZC59614"/>
    <property type="gene ID" value="C5167_006919"/>
</dbReference>
<dbReference type="InterPro" id="IPR054292">
    <property type="entry name" value="DUF7028"/>
</dbReference>
<dbReference type="InterPro" id="IPR013083">
    <property type="entry name" value="Znf_RING/FYVE/PHD"/>
</dbReference>
<evidence type="ECO:0000256" key="6">
    <source>
        <dbReference type="PROSITE-ProRule" id="PRU00146"/>
    </source>
</evidence>
<dbReference type="GO" id="GO:0006357">
    <property type="term" value="P:regulation of transcription by RNA polymerase II"/>
    <property type="evidence" value="ECO:0007669"/>
    <property type="project" value="TreeGrafter"/>
</dbReference>
<dbReference type="Pfam" id="PF23011">
    <property type="entry name" value="PHD-1st_NSD"/>
    <property type="match status" value="1"/>
</dbReference>
<dbReference type="InterPro" id="IPR011011">
    <property type="entry name" value="Znf_FYVE_PHD"/>
</dbReference>